<evidence type="ECO:0000256" key="2">
    <source>
        <dbReference type="ARBA" id="ARBA00009726"/>
    </source>
</evidence>
<feature type="domain" description="ABC transmembrane type-1" evidence="13">
    <location>
        <begin position="905"/>
        <end position="1182"/>
    </location>
</feature>
<comment type="subcellular location">
    <subcellularLocation>
        <location evidence="1">Cell membrane</location>
        <topology evidence="1">Multi-pass membrane protein</topology>
    </subcellularLocation>
</comment>
<evidence type="ECO:0000313" key="14">
    <source>
        <dbReference type="EMBL" id="OAR05647.1"/>
    </source>
</evidence>
<evidence type="ECO:0000256" key="7">
    <source>
        <dbReference type="ARBA" id="ARBA00022840"/>
    </source>
</evidence>
<dbReference type="CDD" id="cd18580">
    <property type="entry name" value="ABC_6TM_ABCC_D2"/>
    <property type="match status" value="1"/>
</dbReference>
<feature type="transmembrane region" description="Helical" evidence="11">
    <location>
        <begin position="404"/>
        <end position="422"/>
    </location>
</feature>
<dbReference type="PROSITE" id="PS50893">
    <property type="entry name" value="ABC_TRANSPORTER_2"/>
    <property type="match status" value="2"/>
</dbReference>
<feature type="transmembrane region" description="Helical" evidence="11">
    <location>
        <begin position="932"/>
        <end position="954"/>
    </location>
</feature>
<feature type="transmembrane region" description="Helical" evidence="11">
    <location>
        <begin position="1034"/>
        <end position="1054"/>
    </location>
</feature>
<keyword evidence="7" id="KW-0067">ATP-binding</keyword>
<dbReference type="FunFam" id="1.20.1560.10:FF:000066">
    <property type="entry name" value="ABC multidrug transporter (Eurofung)"/>
    <property type="match status" value="1"/>
</dbReference>
<keyword evidence="4" id="KW-1003">Cell membrane</keyword>
<dbReference type="SUPFAM" id="SSF90123">
    <property type="entry name" value="ABC transporter transmembrane region"/>
    <property type="match status" value="2"/>
</dbReference>
<accession>A0A179ISJ0</accession>
<sequence length="1448" mass="158045">MAPNCTAVDATFGPLADPACRSQDFTLYFEQAIFALVPAAIFSVVFPARISILARAKKAARSSWLRSIKLGVAGTITCLELSLIVSWSLDNSIKTPVSIAAATVNILVALQMIALSWIEDARSVRPSTLLSLYLVITVLLDLPQVRTLWLHGSFDAVASLTTAAVAFKTLFLVLENMGKRAQLLSLHQTLPPEATSGIVNRSFLWWINDTFRRGFRKALAIEDLDRLDDALLSEGLNQAIARTWASRRQPERRLEFPIAVAYAVLFEFLAIVPPRLCLIGFIFAQPYLFHTILSLLTNDAVTLTSTDCYGLVAATALVYMGLTVLRVNYNQKVNRFKVMFRGASVGLIYDKALQTRDGVYDESAAVTLMSTDVDQITECLTELNECWARAIEVALGVSMLAKQLGWVCVVPLALVIMAFFGAQHIASGIGGSQKVWIDAVQSRIAITSSMLLNIRSIRMTGLGKITMDRVQEERVHETDKMSNYRWYIVWQNAVQNVPWALAPAVTFAVIALSEPESLDTAKIFTSLSIITLLTDPAAKLLSAVPATASSLGCIDRIQAFLLSKPRKDYRRLLGAQNLQPTNFGSKDASRGDASGVELQPLPAEVRGNILETSAVHFEDVFARPAGADKTVLHDVSFSIVPGSVTAVVGSVASGKSTLLKSIIGEAELERGTISVQNQSVAYCSQSPWLPNTTVKKAICGHLKDEEEIDKELYGQIIEVCALKHDLLLLPKGDNAQIGSSGGILSGGQKQRVSLARALFSCPKLLVLDDFVSAIDDKTRKHIVQKLFGPAGFLKQRGCTVIFATHATSLLQHSDKVLKLSGGRLERDGTYEQLIRAGAVQELPETAAESVKDFEKPNEAEISAVSENVAEVNEKADLRRRVGDLEVYKYYFKSIGWFKSCTFVGFTAVHVFAVTFTYLWLNWWINEKGARTTLFAVIYVLLAVLNVLGIAGYAWSMLIQITPSVARHFHHVLLKTVMHAPQPFFTATPAGDTLNRFSQDMSLVETQLATGTLVTVTNLLGAAAEAALIATGSPYMALTVPFLIAAVYVLQKVYLRTSQQLRLMELETRGPLYANFLETLDGVSTIRAFCWELDCKKQCQALLDRSQRPNYLLMCIQTWLNMVLDLVVAAEATIVVLLALLLRSSTNALLGVSLNNILSFNASLASVIGGWTLFETSLGAIARLRLFEQNVKPEDRPGEVCEPPASWPAEGKIEMRGVPGSVGIQDTSLDIAAGLKIGVCGRTGSGKSSLVATFARLLEIDKGVIKIDGYDLATIPRDVVRERLVAVPQDAPVLIGTLRFNMDPAGQHADADMEVVLRQVGMWDFFEKQGGLDAEVTTESLSHGQRQLLSIARAVLKGGKVVLLDEPTSSVDEATDGAVQRVLREAFRGCTVITVAHRINTIHPGSDMVVVMEGGQVVEVGVPEELVRQDDGHFAQLVRDASHQSLDLQ</sequence>
<dbReference type="CDD" id="cd03244">
    <property type="entry name" value="ABCC_MRP_domain2"/>
    <property type="match status" value="1"/>
</dbReference>
<dbReference type="Pfam" id="PF00664">
    <property type="entry name" value="ABC_membrane"/>
    <property type="match status" value="2"/>
</dbReference>
<keyword evidence="15" id="KW-1185">Reference proteome</keyword>
<dbReference type="Gene3D" id="1.20.1560.10">
    <property type="entry name" value="ABC transporter type 1, transmembrane domain"/>
    <property type="match status" value="2"/>
</dbReference>
<feature type="transmembrane region" description="Helical" evidence="11">
    <location>
        <begin position="95"/>
        <end position="118"/>
    </location>
</feature>
<evidence type="ECO:0000256" key="11">
    <source>
        <dbReference type="SAM" id="Phobius"/>
    </source>
</evidence>
<evidence type="ECO:0000256" key="4">
    <source>
        <dbReference type="ARBA" id="ARBA00022475"/>
    </source>
</evidence>
<dbReference type="GO" id="GO:0005524">
    <property type="term" value="F:ATP binding"/>
    <property type="evidence" value="ECO:0007669"/>
    <property type="project" value="UniProtKB-KW"/>
</dbReference>
<dbReference type="GO" id="GO:0016887">
    <property type="term" value="F:ATP hydrolysis activity"/>
    <property type="evidence" value="ECO:0007669"/>
    <property type="project" value="InterPro"/>
</dbReference>
<dbReference type="GO" id="GO:0140359">
    <property type="term" value="F:ABC-type transporter activity"/>
    <property type="evidence" value="ECO:0007669"/>
    <property type="project" value="InterPro"/>
</dbReference>
<dbReference type="OrthoDB" id="6500128at2759"/>
<feature type="transmembrane region" description="Helical" evidence="11">
    <location>
        <begin position="130"/>
        <end position="150"/>
    </location>
</feature>
<dbReference type="Pfam" id="PF24357">
    <property type="entry name" value="TMD0_ABC"/>
    <property type="match status" value="1"/>
</dbReference>
<dbReference type="FunFam" id="1.20.1560.10:FF:000055">
    <property type="entry name" value="ABC multidrug transporter (Eurofung)"/>
    <property type="match status" value="1"/>
</dbReference>
<keyword evidence="8 11" id="KW-1133">Transmembrane helix</keyword>
<protein>
    <recommendedName>
        <fullName evidence="16">ABC transporter domain-containing protein</fullName>
    </recommendedName>
</protein>
<comment type="similarity">
    <text evidence="2">Belongs to the ABC transporter superfamily. ABCC family. Conjugate transporter (TC 3.A.1.208) subfamily.</text>
</comment>
<evidence type="ECO:0000313" key="15">
    <source>
        <dbReference type="Proteomes" id="UP000243081"/>
    </source>
</evidence>
<dbReference type="InterPro" id="IPR017871">
    <property type="entry name" value="ABC_transporter-like_CS"/>
</dbReference>
<dbReference type="InterPro" id="IPR036640">
    <property type="entry name" value="ABC1_TM_sf"/>
</dbReference>
<keyword evidence="9 11" id="KW-0472">Membrane</keyword>
<dbReference type="InterPro" id="IPR003439">
    <property type="entry name" value="ABC_transporter-like_ATP-bd"/>
</dbReference>
<dbReference type="InterPro" id="IPR050173">
    <property type="entry name" value="ABC_transporter_C-like"/>
</dbReference>
<feature type="transmembrane region" description="Helical" evidence="11">
    <location>
        <begin position="902"/>
        <end position="920"/>
    </location>
</feature>
<evidence type="ECO:0008006" key="16">
    <source>
        <dbReference type="Google" id="ProtNLM"/>
    </source>
</evidence>
<evidence type="ECO:0000256" key="6">
    <source>
        <dbReference type="ARBA" id="ARBA00022741"/>
    </source>
</evidence>
<evidence type="ECO:0000256" key="1">
    <source>
        <dbReference type="ARBA" id="ARBA00004651"/>
    </source>
</evidence>
<organism evidence="14 15">
    <name type="scientific">Cordyceps confragosa</name>
    <name type="common">Lecanicillium lecanii</name>
    <dbReference type="NCBI Taxonomy" id="2714763"/>
    <lineage>
        <taxon>Eukaryota</taxon>
        <taxon>Fungi</taxon>
        <taxon>Dikarya</taxon>
        <taxon>Ascomycota</taxon>
        <taxon>Pezizomycotina</taxon>
        <taxon>Sordariomycetes</taxon>
        <taxon>Hypocreomycetidae</taxon>
        <taxon>Hypocreales</taxon>
        <taxon>Cordycipitaceae</taxon>
        <taxon>Akanthomyces</taxon>
    </lineage>
</organism>
<gene>
    <name evidence="14" type="ORF">LLEC1_04763</name>
</gene>
<feature type="domain" description="ABC transporter" evidence="12">
    <location>
        <begin position="615"/>
        <end position="846"/>
    </location>
</feature>
<keyword evidence="5 11" id="KW-0812">Transmembrane</keyword>
<dbReference type="PANTHER" id="PTHR24223:SF345">
    <property type="entry name" value="ABC MULTIDRUG TRANSPORTER (EUROFUNG)"/>
    <property type="match status" value="1"/>
</dbReference>
<feature type="domain" description="ABC transporter" evidence="12">
    <location>
        <begin position="1207"/>
        <end position="1438"/>
    </location>
</feature>
<dbReference type="PROSITE" id="PS00211">
    <property type="entry name" value="ABC_TRANSPORTER_1"/>
    <property type="match status" value="2"/>
</dbReference>
<dbReference type="InterPro" id="IPR011527">
    <property type="entry name" value="ABC1_TM_dom"/>
</dbReference>
<dbReference type="InterPro" id="IPR027417">
    <property type="entry name" value="P-loop_NTPase"/>
</dbReference>
<feature type="transmembrane region" description="Helical" evidence="11">
    <location>
        <begin position="32"/>
        <end position="50"/>
    </location>
</feature>
<keyword evidence="6" id="KW-0547">Nucleotide-binding</keyword>
<evidence type="ECO:0000256" key="5">
    <source>
        <dbReference type="ARBA" id="ARBA00022692"/>
    </source>
</evidence>
<evidence type="ECO:0000256" key="8">
    <source>
        <dbReference type="ARBA" id="ARBA00022989"/>
    </source>
</evidence>
<dbReference type="Pfam" id="PF00005">
    <property type="entry name" value="ABC_tran"/>
    <property type="match status" value="2"/>
</dbReference>
<dbReference type="SMART" id="SM00382">
    <property type="entry name" value="AAA"/>
    <property type="match status" value="2"/>
</dbReference>
<dbReference type="FunFam" id="3.40.50.300:FF:002145">
    <property type="entry name" value="ABC transporter (MsbA subfamily)"/>
    <property type="match status" value="1"/>
</dbReference>
<dbReference type="InterPro" id="IPR056227">
    <property type="entry name" value="TMD0_ABC"/>
</dbReference>
<dbReference type="Proteomes" id="UP000243081">
    <property type="component" value="Unassembled WGS sequence"/>
</dbReference>
<feature type="transmembrane region" description="Helical" evidence="11">
    <location>
        <begin position="309"/>
        <end position="329"/>
    </location>
</feature>
<feature type="transmembrane region" description="Helical" evidence="11">
    <location>
        <begin position="156"/>
        <end position="174"/>
    </location>
</feature>
<proteinExistence type="inferred from homology"/>
<evidence type="ECO:0000259" key="12">
    <source>
        <dbReference type="PROSITE" id="PS50893"/>
    </source>
</evidence>
<dbReference type="EMBL" id="LUKN01000183">
    <property type="protein sequence ID" value="OAR05647.1"/>
    <property type="molecule type" value="Genomic_DNA"/>
</dbReference>
<comment type="caution">
    <text evidence="14">The sequence shown here is derived from an EMBL/GenBank/DDBJ whole genome shotgun (WGS) entry which is preliminary data.</text>
</comment>
<keyword evidence="3" id="KW-0813">Transport</keyword>
<feature type="transmembrane region" description="Helical" evidence="11">
    <location>
        <begin position="70"/>
        <end position="89"/>
    </location>
</feature>
<dbReference type="GO" id="GO:0005886">
    <property type="term" value="C:plasma membrane"/>
    <property type="evidence" value="ECO:0007669"/>
    <property type="project" value="UniProtKB-SubCell"/>
</dbReference>
<dbReference type="InterPro" id="IPR003593">
    <property type="entry name" value="AAA+_ATPase"/>
</dbReference>
<dbReference type="SUPFAM" id="SSF52540">
    <property type="entry name" value="P-loop containing nucleoside triphosphate hydrolases"/>
    <property type="match status" value="2"/>
</dbReference>
<dbReference type="InterPro" id="IPR044726">
    <property type="entry name" value="ABCC_6TM_D2"/>
</dbReference>
<dbReference type="Gene3D" id="3.40.50.300">
    <property type="entry name" value="P-loop containing nucleotide triphosphate hydrolases"/>
    <property type="match status" value="2"/>
</dbReference>
<feature type="transmembrane region" description="Helical" evidence="11">
    <location>
        <begin position="1117"/>
        <end position="1141"/>
    </location>
</feature>
<feature type="transmembrane region" description="Helical" evidence="11">
    <location>
        <begin position="256"/>
        <end position="289"/>
    </location>
</feature>
<dbReference type="PANTHER" id="PTHR24223">
    <property type="entry name" value="ATP-BINDING CASSETTE SUB-FAMILY C"/>
    <property type="match status" value="1"/>
</dbReference>
<evidence type="ECO:0000256" key="3">
    <source>
        <dbReference type="ARBA" id="ARBA00022448"/>
    </source>
</evidence>
<feature type="domain" description="ABC transmembrane type-1" evidence="13">
    <location>
        <begin position="366"/>
        <end position="549"/>
    </location>
</feature>
<reference evidence="14 15" key="1">
    <citation type="submission" date="2016-03" db="EMBL/GenBank/DDBJ databases">
        <title>Fine-scale spatial genetic structure of a fungal parasite of coffee scale insects.</title>
        <authorList>
            <person name="Jackson D."/>
            <person name="Zemenick K.A."/>
            <person name="Malloure B."/>
            <person name="Quandt C.A."/>
            <person name="James T.Y."/>
        </authorList>
    </citation>
    <scope>NUCLEOTIDE SEQUENCE [LARGE SCALE GENOMIC DNA]</scope>
    <source>
        <strain evidence="14 15">UM487</strain>
    </source>
</reference>
<name>A0A179ISJ0_CORDF</name>
<keyword evidence="10" id="KW-0325">Glycoprotein</keyword>
<evidence type="ECO:0000259" key="13">
    <source>
        <dbReference type="PROSITE" id="PS50929"/>
    </source>
</evidence>
<evidence type="ECO:0000256" key="9">
    <source>
        <dbReference type="ARBA" id="ARBA00023136"/>
    </source>
</evidence>
<dbReference type="PROSITE" id="PS50929">
    <property type="entry name" value="ABC_TM1F"/>
    <property type="match status" value="2"/>
</dbReference>
<evidence type="ECO:0000256" key="10">
    <source>
        <dbReference type="ARBA" id="ARBA00023180"/>
    </source>
</evidence>